<evidence type="ECO:0000259" key="1">
    <source>
        <dbReference type="Pfam" id="PF13881"/>
    </source>
</evidence>
<dbReference type="InterPro" id="IPR040015">
    <property type="entry name" value="UBL3-like"/>
</dbReference>
<dbReference type="PANTHER" id="PTHR13169:SF0">
    <property type="entry name" value="UBIQUITIN-LIKE PROTEIN 3"/>
    <property type="match status" value="1"/>
</dbReference>
<dbReference type="EMBL" id="JBAMMX010000018">
    <property type="protein sequence ID" value="KAK6922960.1"/>
    <property type="molecule type" value="Genomic_DNA"/>
</dbReference>
<feature type="domain" description="UBL3-like ubiquitin" evidence="1">
    <location>
        <begin position="14"/>
        <end position="109"/>
    </location>
</feature>
<dbReference type="Pfam" id="PF13881">
    <property type="entry name" value="Rad60-SLD_2"/>
    <property type="match status" value="1"/>
</dbReference>
<name>A0AAN8UVU7_9MAGN</name>
<gene>
    <name evidence="2" type="ORF">RJ641_011264</name>
</gene>
<dbReference type="InterPro" id="IPR029071">
    <property type="entry name" value="Ubiquitin-like_domsf"/>
</dbReference>
<accession>A0AAN8UVU7</accession>
<sequence>MFNCCGFKLEEGEQIKFILSDGTEIGPFTYGLNTSVRVLKSEVVYYWPTGKENPPETADCVELYKGDDILANTKLLSEFNYPRPDNDLLMLTLRVVVLPPSAASKAPSTDLATRDVQTTPPKTIRCCSIPCSNS</sequence>
<evidence type="ECO:0000313" key="2">
    <source>
        <dbReference type="EMBL" id="KAK6922960.1"/>
    </source>
</evidence>
<keyword evidence="3" id="KW-1185">Reference proteome</keyword>
<dbReference type="SUPFAM" id="SSF54236">
    <property type="entry name" value="Ubiquitin-like"/>
    <property type="match status" value="1"/>
</dbReference>
<comment type="caution">
    <text evidence="2">The sequence shown here is derived from an EMBL/GenBank/DDBJ whole genome shotgun (WGS) entry which is preliminary data.</text>
</comment>
<dbReference type="PANTHER" id="PTHR13169">
    <property type="entry name" value="UBIQUITIN-LIKE PROTEIN 3 HCG-1 PROTEIN"/>
    <property type="match status" value="1"/>
</dbReference>
<dbReference type="InterPro" id="IPR039540">
    <property type="entry name" value="UBL3-like_ubiquitin_dom"/>
</dbReference>
<evidence type="ECO:0000313" key="3">
    <source>
        <dbReference type="Proteomes" id="UP001370490"/>
    </source>
</evidence>
<dbReference type="AlphaFoldDB" id="A0AAN8UVU7"/>
<dbReference type="Gene3D" id="3.10.20.90">
    <property type="entry name" value="Phosphatidylinositol 3-kinase Catalytic Subunit, Chain A, domain 1"/>
    <property type="match status" value="1"/>
</dbReference>
<proteinExistence type="predicted"/>
<organism evidence="2 3">
    <name type="scientific">Dillenia turbinata</name>
    <dbReference type="NCBI Taxonomy" id="194707"/>
    <lineage>
        <taxon>Eukaryota</taxon>
        <taxon>Viridiplantae</taxon>
        <taxon>Streptophyta</taxon>
        <taxon>Embryophyta</taxon>
        <taxon>Tracheophyta</taxon>
        <taxon>Spermatophyta</taxon>
        <taxon>Magnoliopsida</taxon>
        <taxon>eudicotyledons</taxon>
        <taxon>Gunneridae</taxon>
        <taxon>Pentapetalae</taxon>
        <taxon>Dilleniales</taxon>
        <taxon>Dilleniaceae</taxon>
        <taxon>Dillenia</taxon>
    </lineage>
</organism>
<reference evidence="2 3" key="1">
    <citation type="submission" date="2023-12" db="EMBL/GenBank/DDBJ databases">
        <title>A high-quality genome assembly for Dillenia turbinata (Dilleniales).</title>
        <authorList>
            <person name="Chanderbali A."/>
        </authorList>
    </citation>
    <scope>NUCLEOTIDE SEQUENCE [LARGE SCALE GENOMIC DNA]</scope>
    <source>
        <strain evidence="2">LSX21</strain>
        <tissue evidence="2">Leaf</tissue>
    </source>
</reference>
<dbReference type="Proteomes" id="UP001370490">
    <property type="component" value="Unassembled WGS sequence"/>
</dbReference>
<protein>
    <submittedName>
        <fullName evidence="2">UBL3-like, ubiquitin domain</fullName>
    </submittedName>
</protein>